<evidence type="ECO:0000313" key="4">
    <source>
        <dbReference type="EMBL" id="MBN8431993.1"/>
    </source>
</evidence>
<evidence type="ECO:0000256" key="2">
    <source>
        <dbReference type="ARBA" id="ARBA00023136"/>
    </source>
</evidence>
<comment type="subcellular location">
    <subcellularLocation>
        <location evidence="1">Cell outer membrane</location>
    </subcellularLocation>
</comment>
<protein>
    <submittedName>
        <fullName evidence="4">TonB-dependent receptor</fullName>
    </submittedName>
</protein>
<proteinExistence type="predicted"/>
<gene>
    <name evidence="4" type="ORF">JF535_14165</name>
</gene>
<dbReference type="Gene3D" id="2.40.170.20">
    <property type="entry name" value="TonB-dependent receptor, beta-barrel domain"/>
    <property type="match status" value="1"/>
</dbReference>
<dbReference type="Pfam" id="PF13620">
    <property type="entry name" value="CarboxypepD_reg"/>
    <property type="match status" value="1"/>
</dbReference>
<reference evidence="4 5" key="1">
    <citation type="submission" date="2020-12" db="EMBL/GenBank/DDBJ databases">
        <title>Oil enriched cultivation method for isolating marine PHA-producing bacteria.</title>
        <authorList>
            <person name="Zheng W."/>
            <person name="Yu S."/>
            <person name="Huang Y."/>
        </authorList>
    </citation>
    <scope>NUCLEOTIDE SEQUENCE [LARGE SCALE GENOMIC DNA]</scope>
    <source>
        <strain evidence="4 5">SN0-2</strain>
    </source>
</reference>
<keyword evidence="2" id="KW-0472">Membrane</keyword>
<evidence type="ECO:0000313" key="5">
    <source>
        <dbReference type="Proteomes" id="UP000664293"/>
    </source>
</evidence>
<dbReference type="SUPFAM" id="SSF49452">
    <property type="entry name" value="Starch-binding domain-like"/>
    <property type="match status" value="1"/>
</dbReference>
<dbReference type="EMBL" id="JAEKJR010000002">
    <property type="protein sequence ID" value="MBN8431993.1"/>
    <property type="molecule type" value="Genomic_DNA"/>
</dbReference>
<keyword evidence="3" id="KW-0998">Cell outer membrane</keyword>
<dbReference type="Gene3D" id="2.60.40.1120">
    <property type="entry name" value="Carboxypeptidase-like, regulatory domain"/>
    <property type="match status" value="1"/>
</dbReference>
<keyword evidence="5" id="KW-1185">Reference proteome</keyword>
<name>A0ABS3E9K6_9GAMM</name>
<sequence length="1012" mass="112505">MFQKTKLSSSLQSVTSTTLSRSAAAVAGVLFSVSVAAQQSGSIEGKVYLDDNVEAAGVTITATSSVMPRSRSVETDEDGEFRMPALIPGTYTLTLTTENGITRTVKTKVLLDQNSTISVMMAPDSEAMEEVAVVGQQVVLGGDSSVSNALGADVVKGIPTGNNYRDMMKLIPGVQFHQNAVRGANAGGSGQDNVYAFDGVNITLPMFGTLSAEPSNHDIEMVTVERGGATAIGFNRSGGFSVDSKSKSGTNEFQAGFEHKLMPKELVAKNKDGVEFEQDQSWTTVYASGPVVEDQLFFYGSYFGPTKAQEDRENAYGSVKDYSSDRSEYFAKLTWAPTDNILINGSYRTSDREDRGQSVGEYETDSVSYGTDSGMKIATLDGSWVVNDRTTVTAQLTSYAQESTDKPDVLAEFVPSLSTGLDVDNLVGMGYVNVPGIGDDPTYNAFVQPFIDQYGYINSAGERVGTGGTGVYSGFWEQNFYRDSFEIALEHNLDWGSTSHEIHVGFQWEEGEEELISRSNGWGGITVPGGLVALEDDGIDPGDLIFLSGVEDLSFAPYFQAVVRQTTLDNETGFVDPINSYTESLNFEVNDKIDWNDFTFNVGFLISQDRLFGEGLKKNGANYSGYELAEGNKYEMYKVDWKDMIQPRLGVTWRYNDAQDTIFANYARYNPAASSLARAASWARNAHPTLNVYFDEQGEAVAYQPRKGSSGKVFQKDMDPRFMDEITIGTTRSVTDGFNLRAHVRYRENENFWEDTPYYTPSGWYFNMPENIPEEVAAQEYYAYSYEEMVDIRSEIGGGSYVIAQIDGAYTKYWEASLEAEWIGDRTYLNASYVRSRYSGNFDQDNTSSSNNDQALFLGSSSLMDWETLNIWDNREGTLTGDRPHIFKTYGYYNTDWNANIGAYLIYQSGHAWQIMDGTVYGYSPTLSNDGGAYGEKAGSRRTPAHWQLDLSYTQNFQVFDDYTLKFRADLFNVFDRQTGYDPEQRVRSSSFMDYRRNYESRRAQLSFGVDF</sequence>
<organism evidence="4 5">
    <name type="scientific">Microbulbifer salipaludis</name>
    <dbReference type="NCBI Taxonomy" id="187980"/>
    <lineage>
        <taxon>Bacteria</taxon>
        <taxon>Pseudomonadati</taxon>
        <taxon>Pseudomonadota</taxon>
        <taxon>Gammaproteobacteria</taxon>
        <taxon>Cellvibrionales</taxon>
        <taxon>Microbulbiferaceae</taxon>
        <taxon>Microbulbifer</taxon>
    </lineage>
</organism>
<dbReference type="SUPFAM" id="SSF56935">
    <property type="entry name" value="Porins"/>
    <property type="match status" value="1"/>
</dbReference>
<dbReference type="InterPro" id="IPR013784">
    <property type="entry name" value="Carb-bd-like_fold"/>
</dbReference>
<comment type="caution">
    <text evidence="4">The sequence shown here is derived from an EMBL/GenBank/DDBJ whole genome shotgun (WGS) entry which is preliminary data.</text>
</comment>
<evidence type="ECO:0000256" key="1">
    <source>
        <dbReference type="ARBA" id="ARBA00004442"/>
    </source>
</evidence>
<keyword evidence="4" id="KW-0675">Receptor</keyword>
<dbReference type="InterPro" id="IPR036942">
    <property type="entry name" value="Beta-barrel_TonB_sf"/>
</dbReference>
<accession>A0ABS3E9K6</accession>
<dbReference type="Proteomes" id="UP000664293">
    <property type="component" value="Unassembled WGS sequence"/>
</dbReference>
<evidence type="ECO:0000256" key="3">
    <source>
        <dbReference type="ARBA" id="ARBA00023237"/>
    </source>
</evidence>
<dbReference type="RefSeq" id="WP_207003232.1">
    <property type="nucleotide sequence ID" value="NZ_JAEKJR010000002.1"/>
</dbReference>